<reference evidence="1" key="1">
    <citation type="submission" date="2018-05" db="EMBL/GenBank/DDBJ databases">
        <authorList>
            <person name="Lanie J.A."/>
            <person name="Ng W.-L."/>
            <person name="Kazmierczak K.M."/>
            <person name="Andrzejewski T.M."/>
            <person name="Davidsen T.M."/>
            <person name="Wayne K.J."/>
            <person name="Tettelin H."/>
            <person name="Glass J.I."/>
            <person name="Rusch D."/>
            <person name="Podicherti R."/>
            <person name="Tsui H.-C.T."/>
            <person name="Winkler M.E."/>
        </authorList>
    </citation>
    <scope>NUCLEOTIDE SEQUENCE</scope>
</reference>
<sequence>MGGDDSEFNFPDSSLDSLLTLGFFELVTEKTFCITLGLKTFKRVYHLIPQTLVEITCNSGRKQLIPSVSWQFK</sequence>
<dbReference type="AlphaFoldDB" id="A0A381YXW4"/>
<protein>
    <submittedName>
        <fullName evidence="1">Uncharacterized protein</fullName>
    </submittedName>
</protein>
<accession>A0A381YXW4</accession>
<proteinExistence type="predicted"/>
<name>A0A381YXW4_9ZZZZ</name>
<evidence type="ECO:0000313" key="1">
    <source>
        <dbReference type="EMBL" id="SVA81906.1"/>
    </source>
</evidence>
<organism evidence="1">
    <name type="scientific">marine metagenome</name>
    <dbReference type="NCBI Taxonomy" id="408172"/>
    <lineage>
        <taxon>unclassified sequences</taxon>
        <taxon>metagenomes</taxon>
        <taxon>ecological metagenomes</taxon>
    </lineage>
</organism>
<dbReference type="EMBL" id="UINC01019349">
    <property type="protein sequence ID" value="SVA81906.1"/>
    <property type="molecule type" value="Genomic_DNA"/>
</dbReference>
<gene>
    <name evidence="1" type="ORF">METZ01_LOCUS134760</name>
</gene>